<keyword evidence="1" id="KW-1133">Transmembrane helix</keyword>
<keyword evidence="1" id="KW-0812">Transmembrane</keyword>
<proteinExistence type="predicted"/>
<evidence type="ECO:0000256" key="1">
    <source>
        <dbReference type="SAM" id="Phobius"/>
    </source>
</evidence>
<reference evidence="2" key="1">
    <citation type="submission" date="2022-09" db="EMBL/GenBank/DDBJ databases">
        <title>Comparative genomics and taxonomic characterization of three novel marine species of genus Reichenbachiella exhibiting antioxidant and polysaccharide degradation activities.</title>
        <authorList>
            <person name="Muhammad N."/>
            <person name="Lee Y.-J."/>
            <person name="Ko J."/>
            <person name="Kim S.-G."/>
        </authorList>
    </citation>
    <scope>NUCLEOTIDE SEQUENCE</scope>
    <source>
        <strain evidence="2">BKB1-1</strain>
    </source>
</reference>
<feature type="transmembrane region" description="Helical" evidence="1">
    <location>
        <begin position="84"/>
        <end position="105"/>
    </location>
</feature>
<sequence>MTSIRVRPRFKIDSAYSVEEIKTLFKTEKESAECPCQIVFAHHTLVIRIPAAEQHFWSPQLNLNLDEELDKTVVRGYYGPSPSIWAIFTFSYASAGILGLFALIYGYSQLMLGSYPWAIWVAACFVIVGALLYLLSQFGQKLGAEQTFRIHMFFEKVLGVKIHLS</sequence>
<protein>
    <recommendedName>
        <fullName evidence="4">Positive regulator of sigma(E), RseC/MucC</fullName>
    </recommendedName>
</protein>
<gene>
    <name evidence="2" type="ORF">N6H18_07160</name>
</gene>
<dbReference type="Proteomes" id="UP001065174">
    <property type="component" value="Chromosome"/>
</dbReference>
<dbReference type="RefSeq" id="WP_262311157.1">
    <property type="nucleotide sequence ID" value="NZ_CP106679.1"/>
</dbReference>
<evidence type="ECO:0000313" key="2">
    <source>
        <dbReference type="EMBL" id="UXP33730.1"/>
    </source>
</evidence>
<evidence type="ECO:0000313" key="3">
    <source>
        <dbReference type="Proteomes" id="UP001065174"/>
    </source>
</evidence>
<name>A0ABY6CUQ3_9BACT</name>
<keyword evidence="1" id="KW-0472">Membrane</keyword>
<accession>A0ABY6CUQ3</accession>
<evidence type="ECO:0008006" key="4">
    <source>
        <dbReference type="Google" id="ProtNLM"/>
    </source>
</evidence>
<dbReference type="EMBL" id="CP106679">
    <property type="protein sequence ID" value="UXP33730.1"/>
    <property type="molecule type" value="Genomic_DNA"/>
</dbReference>
<feature type="transmembrane region" description="Helical" evidence="1">
    <location>
        <begin position="117"/>
        <end position="135"/>
    </location>
</feature>
<organism evidence="2 3">
    <name type="scientific">Reichenbachiella agarivorans</name>
    <dbReference type="NCBI Taxonomy" id="2979464"/>
    <lineage>
        <taxon>Bacteria</taxon>
        <taxon>Pseudomonadati</taxon>
        <taxon>Bacteroidota</taxon>
        <taxon>Cytophagia</taxon>
        <taxon>Cytophagales</taxon>
        <taxon>Reichenbachiellaceae</taxon>
        <taxon>Reichenbachiella</taxon>
    </lineage>
</organism>
<keyword evidence="3" id="KW-1185">Reference proteome</keyword>